<evidence type="ECO:0000256" key="1">
    <source>
        <dbReference type="ARBA" id="ARBA00000583"/>
    </source>
</evidence>
<dbReference type="GO" id="GO:0007165">
    <property type="term" value="P:signal transduction"/>
    <property type="evidence" value="ECO:0007669"/>
    <property type="project" value="InterPro"/>
</dbReference>
<feature type="domain" description="PDEase" evidence="12">
    <location>
        <begin position="137"/>
        <end position="458"/>
    </location>
</feature>
<keyword evidence="3 10" id="KW-0479">Metal-binding</keyword>
<feature type="binding site" evidence="10">
    <location>
        <position position="217"/>
    </location>
    <ligand>
        <name>Zn(2+)</name>
        <dbReference type="ChEBI" id="CHEBI:29105"/>
        <label>1</label>
    </ligand>
</feature>
<feature type="binding site" evidence="10">
    <location>
        <position position="253"/>
    </location>
    <ligand>
        <name>Zn(2+)</name>
        <dbReference type="ChEBI" id="CHEBI:29105"/>
        <label>1</label>
    </ligand>
</feature>
<evidence type="ECO:0000256" key="6">
    <source>
        <dbReference type="ARBA" id="ARBA00058791"/>
    </source>
</evidence>
<dbReference type="InterPro" id="IPR036971">
    <property type="entry name" value="PDEase_catalytic_dom_sf"/>
</dbReference>
<dbReference type="EC" id="3.1.4.-" evidence="11"/>
<evidence type="ECO:0000256" key="8">
    <source>
        <dbReference type="PIRSR" id="PIRSR623088-1"/>
    </source>
</evidence>
<evidence type="ECO:0000256" key="10">
    <source>
        <dbReference type="PIRSR" id="PIRSR623088-3"/>
    </source>
</evidence>
<protein>
    <recommendedName>
        <fullName evidence="11">Phosphodiesterase</fullName>
        <ecNumber evidence="11">3.1.4.-</ecNumber>
    </recommendedName>
</protein>
<feature type="binding site" evidence="9">
    <location>
        <begin position="213"/>
        <end position="217"/>
    </location>
    <ligand>
        <name>AMP</name>
        <dbReference type="ChEBI" id="CHEBI:456215"/>
    </ligand>
</feature>
<dbReference type="InterPro" id="IPR003607">
    <property type="entry name" value="HD/PDEase_dom"/>
</dbReference>
<keyword evidence="4 11" id="KW-0378">Hydrolase</keyword>
<reference evidence="13" key="2">
    <citation type="submission" date="2025-08" db="UniProtKB">
        <authorList>
            <consortium name="Ensembl"/>
        </authorList>
    </citation>
    <scope>IDENTIFICATION</scope>
</reference>
<comment type="pathway">
    <text evidence="5">Purine metabolism; 3',5'-cyclic GMP degradation; GMP from 3',5'-cyclic GMP: step 1/1.</text>
</comment>
<comment type="similarity">
    <text evidence="7">Belongs to the cyclic nucleotide phosphodiesterase family. PDE9 subfamily.</text>
</comment>
<feature type="active site" description="Proton donor" evidence="8">
    <location>
        <position position="213"/>
    </location>
</feature>
<reference evidence="13 14" key="1">
    <citation type="submission" date="2019-04" db="EMBL/GenBank/DDBJ databases">
        <authorList>
            <consortium name="Wellcome Sanger Institute Data Sharing"/>
        </authorList>
    </citation>
    <scope>NUCLEOTIDE SEQUENCE [LARGE SCALE GENOMIC DNA]</scope>
</reference>
<keyword evidence="2" id="KW-0140">cGMP</keyword>
<keyword evidence="14" id="KW-1185">Reference proteome</keyword>
<feature type="binding site" evidence="9">
    <location>
        <position position="254"/>
    </location>
    <ligand>
        <name>AMP</name>
        <dbReference type="ChEBI" id="CHEBI:456215"/>
    </ligand>
</feature>
<dbReference type="InterPro" id="IPR002073">
    <property type="entry name" value="PDEase_catalytic_dom"/>
</dbReference>
<feature type="binding site" evidence="10">
    <location>
        <position position="254"/>
    </location>
    <ligand>
        <name>Zn(2+)</name>
        <dbReference type="ChEBI" id="CHEBI:29105"/>
        <label>1</label>
    </ligand>
</feature>
<dbReference type="GeneTree" id="ENSGT00940000155587"/>
<evidence type="ECO:0000256" key="2">
    <source>
        <dbReference type="ARBA" id="ARBA00022535"/>
    </source>
</evidence>
<proteinExistence type="inferred from homology"/>
<dbReference type="InterPro" id="IPR023174">
    <property type="entry name" value="PDEase_CS"/>
</dbReference>
<gene>
    <name evidence="13" type="primary">PDE9A</name>
    <name evidence="13" type="synonym">pde9aa</name>
</gene>
<dbReference type="CDD" id="cd00077">
    <property type="entry name" value="HDc"/>
    <property type="match status" value="1"/>
</dbReference>
<feature type="binding site" evidence="10">
    <location>
        <position position="254"/>
    </location>
    <ligand>
        <name>Zn(2+)</name>
        <dbReference type="ChEBI" id="CHEBI:29105"/>
        <label>2</label>
    </ligand>
</feature>
<name>A0A8C9U1V2_SCLFO</name>
<dbReference type="AlphaFoldDB" id="A0A8C9U1V2"/>
<dbReference type="Pfam" id="PF00233">
    <property type="entry name" value="PDEase_I"/>
    <property type="match status" value="1"/>
</dbReference>
<dbReference type="PROSITE" id="PS51845">
    <property type="entry name" value="PDEASE_I_2"/>
    <property type="match status" value="1"/>
</dbReference>
<sequence>MLQVVFSRFCSPGDMKELFCTAAGLQRNTTISLMDVTGAMVSIDPTMPHNTEKCVRPSSCCRRHRRRHGDGRRTLKAEVSNRLAMLEKRVELEGLKVVEIEKCRSDIQKLREEMASRSHRSVAVNPSFLDDSKKLTPRRDVPSYPKYHLSQETVEALRKPTFDVWQWEPNEMLSCLEHMYHDLGLVTDFSINPITLKRWLLCIHDNYRNNPFHNFRHCFCVTQMMYSMIHLCRLQEKITQMDILVLLTAAVCHDLDHPGYNNTYQINARTELAVRYNDISPLENHHCAVAFQIFSQPDCNIFSSIDPETFKLIRQGTITLILATDMARHGEIVDSFKQIVDVFDFSNEEHVTCLKMVLIKCCDISNEVRPTEVAEPWVDCLLEEYFMQSDREKLEGLPVAPFMDREKVTKPTAQIGFIKFVLIPMFETVEKLFPEIEEAMVQPLRESRDRYEELKQIEDATREVRATPEGCFDWSAELLLAAIISHLRFRQVNKM</sequence>
<reference evidence="13" key="3">
    <citation type="submission" date="2025-09" db="UniProtKB">
        <authorList>
            <consortium name="Ensembl"/>
        </authorList>
    </citation>
    <scope>IDENTIFICATION</scope>
</reference>
<dbReference type="GO" id="GO:0046872">
    <property type="term" value="F:metal ion binding"/>
    <property type="evidence" value="ECO:0007669"/>
    <property type="project" value="UniProtKB-KW"/>
</dbReference>
<feature type="binding site" evidence="10">
    <location>
        <position position="363"/>
    </location>
    <ligand>
        <name>Zn(2+)</name>
        <dbReference type="ChEBI" id="CHEBI:29105"/>
        <label>1</label>
    </ligand>
</feature>
<dbReference type="PROSITE" id="PS00126">
    <property type="entry name" value="PDEASE_I_1"/>
    <property type="match status" value="1"/>
</dbReference>
<feature type="binding site" evidence="9">
    <location>
        <position position="363"/>
    </location>
    <ligand>
        <name>AMP</name>
        <dbReference type="ChEBI" id="CHEBI:456215"/>
    </ligand>
</feature>
<evidence type="ECO:0000256" key="9">
    <source>
        <dbReference type="PIRSR" id="PIRSR623088-2"/>
    </source>
</evidence>
<dbReference type="SMART" id="SM00471">
    <property type="entry name" value="HDc"/>
    <property type="match status" value="1"/>
</dbReference>
<comment type="cofactor">
    <cofactor evidence="11">
        <name>a divalent metal cation</name>
        <dbReference type="ChEBI" id="CHEBI:60240"/>
    </cofactor>
    <text evidence="11">Binds 2 divalent metal cations per subunit. Site 1 may preferentially bind zinc ions, while site 2 has a preference for magnesium and/or manganese ions.</text>
</comment>
<dbReference type="GO" id="GO:0047555">
    <property type="term" value="F:3',5'-cyclic-GMP phosphodiesterase activity"/>
    <property type="evidence" value="ECO:0007669"/>
    <property type="project" value="UniProtKB-EC"/>
</dbReference>
<evidence type="ECO:0000256" key="5">
    <source>
        <dbReference type="ARBA" id="ARBA00037913"/>
    </source>
</evidence>
<dbReference type="PANTHER" id="PTHR11347">
    <property type="entry name" value="CYCLIC NUCLEOTIDE PHOSPHODIESTERASE"/>
    <property type="match status" value="1"/>
</dbReference>
<comment type="catalytic activity">
    <reaction evidence="1">
        <text>3',5'-cyclic GMP + H2O = GMP + H(+)</text>
        <dbReference type="Rhea" id="RHEA:16957"/>
        <dbReference type="ChEBI" id="CHEBI:15377"/>
        <dbReference type="ChEBI" id="CHEBI:15378"/>
        <dbReference type="ChEBI" id="CHEBI:57746"/>
        <dbReference type="ChEBI" id="CHEBI:58115"/>
        <dbReference type="EC" id="3.1.4.35"/>
    </reaction>
</comment>
<evidence type="ECO:0000256" key="11">
    <source>
        <dbReference type="RuleBase" id="RU363067"/>
    </source>
</evidence>
<accession>A0A8C9U1V2</accession>
<evidence type="ECO:0000256" key="4">
    <source>
        <dbReference type="ARBA" id="ARBA00022801"/>
    </source>
</evidence>
<evidence type="ECO:0000256" key="7">
    <source>
        <dbReference type="ARBA" id="ARBA00061167"/>
    </source>
</evidence>
<organism evidence="13 14">
    <name type="scientific">Scleropages formosus</name>
    <name type="common">Asian bonytongue</name>
    <name type="synonym">Osteoglossum formosum</name>
    <dbReference type="NCBI Taxonomy" id="113540"/>
    <lineage>
        <taxon>Eukaryota</taxon>
        <taxon>Metazoa</taxon>
        <taxon>Chordata</taxon>
        <taxon>Craniata</taxon>
        <taxon>Vertebrata</taxon>
        <taxon>Euteleostomi</taxon>
        <taxon>Actinopterygii</taxon>
        <taxon>Neopterygii</taxon>
        <taxon>Teleostei</taxon>
        <taxon>Osteoglossocephala</taxon>
        <taxon>Osteoglossomorpha</taxon>
        <taxon>Osteoglossiformes</taxon>
        <taxon>Osteoglossidae</taxon>
        <taxon>Scleropages</taxon>
    </lineage>
</organism>
<dbReference type="InterPro" id="IPR023088">
    <property type="entry name" value="PDEase"/>
</dbReference>
<dbReference type="Gene3D" id="1.10.1300.10">
    <property type="entry name" value="3'5'-cyclic nucleotide phosphodiesterase, catalytic domain"/>
    <property type="match status" value="1"/>
</dbReference>
<evidence type="ECO:0000313" key="13">
    <source>
        <dbReference type="Ensembl" id="ENSSFOP00015059209.1"/>
    </source>
</evidence>
<dbReference type="FunFam" id="1.10.1300.10:FF:000006">
    <property type="entry name" value="Phosphodiesterase 9A"/>
    <property type="match status" value="1"/>
</dbReference>
<dbReference type="PRINTS" id="PR00387">
    <property type="entry name" value="PDIESTERASE1"/>
</dbReference>
<dbReference type="Proteomes" id="UP000694397">
    <property type="component" value="Chromosome 14"/>
</dbReference>
<evidence type="ECO:0000259" key="12">
    <source>
        <dbReference type="PROSITE" id="PS51845"/>
    </source>
</evidence>
<feature type="binding site" evidence="9">
    <location>
        <position position="414"/>
    </location>
    <ligand>
        <name>AMP</name>
        <dbReference type="ChEBI" id="CHEBI:456215"/>
    </ligand>
</feature>
<dbReference type="SUPFAM" id="SSF109604">
    <property type="entry name" value="HD-domain/PDEase-like"/>
    <property type="match status" value="1"/>
</dbReference>
<comment type="function">
    <text evidence="6">Specifically hydrolyzes the second messenger cGMP, which is a key regulator of many important physiological processes. Highly specific: compared to other members of the cyclic nucleotide phosphodiesterase family, has the highest affinity and selectivity for cGMP. Specifically regulates natriuretic-peptide-dependent cGMP signaling in heart, acting as a regulator of cardiac hypertrophy in myocytes and muscle. Does not regulate nitric oxide-dependent cGMP in heart. Additional experiments are required to confirm whether its ability to hydrolyze natriuretic-peptide-dependent cGMP is specific to heart or is a general feature of the protein. In brain, involved in cognitive function, such as learning and long-term memory.</text>
</comment>
<evidence type="ECO:0000256" key="3">
    <source>
        <dbReference type="ARBA" id="ARBA00022723"/>
    </source>
</evidence>
<evidence type="ECO:0000313" key="14">
    <source>
        <dbReference type="Proteomes" id="UP000694397"/>
    </source>
</evidence>
<dbReference type="Ensembl" id="ENSSFOT00015052168.1">
    <property type="protein sequence ID" value="ENSSFOP00015059209.1"/>
    <property type="gene ID" value="ENSSFOG00015024742.1"/>
</dbReference>